<dbReference type="EMBL" id="LGGN01000132">
    <property type="protein sequence ID" value="KUK77456.1"/>
    <property type="molecule type" value="Genomic_DNA"/>
</dbReference>
<reference evidence="2" key="1">
    <citation type="journal article" date="2015" name="MBio">
        <title>Genome-Resolved Metagenomic Analysis Reveals Roles for Candidate Phyla and Other Microbial Community Members in Biogeochemical Transformations in Oil Reservoirs.</title>
        <authorList>
            <person name="Hu P."/>
            <person name="Tom L."/>
            <person name="Singh A."/>
            <person name="Thomas B.C."/>
            <person name="Baker B.J."/>
            <person name="Piceno Y.M."/>
            <person name="Andersen G.L."/>
            <person name="Banfield J.F."/>
        </authorList>
    </citation>
    <scope>NUCLEOTIDE SEQUENCE [LARGE SCALE GENOMIC DNA]</scope>
</reference>
<dbReference type="Pfam" id="PF16702">
    <property type="entry name" value="DUF5063"/>
    <property type="match status" value="1"/>
</dbReference>
<gene>
    <name evidence="1" type="ORF">XD92_0792</name>
</gene>
<name>A0A124FXB2_9BACT</name>
<evidence type="ECO:0000313" key="2">
    <source>
        <dbReference type="Proteomes" id="UP000053860"/>
    </source>
</evidence>
<dbReference type="InterPro" id="IPR038312">
    <property type="entry name" value="DUF5063_sf"/>
</dbReference>
<dbReference type="AlphaFoldDB" id="A0A124FXB2"/>
<evidence type="ECO:0000313" key="1">
    <source>
        <dbReference type="EMBL" id="KUK77456.1"/>
    </source>
</evidence>
<dbReference type="Gene3D" id="1.20.120.1550">
    <property type="entry name" value="Protein of unknown function DUF5063"/>
    <property type="match status" value="1"/>
</dbReference>
<dbReference type="InterPro" id="IPR032025">
    <property type="entry name" value="DUF5063"/>
</dbReference>
<comment type="caution">
    <text evidence="1">The sequence shown here is derived from an EMBL/GenBank/DDBJ whole genome shotgun (WGS) entry which is preliminary data.</text>
</comment>
<proteinExistence type="predicted"/>
<dbReference type="Proteomes" id="UP000053860">
    <property type="component" value="Unassembled WGS sequence"/>
</dbReference>
<evidence type="ECO:0008006" key="3">
    <source>
        <dbReference type="Google" id="ProtNLM"/>
    </source>
</evidence>
<accession>A0A124FXB2</accession>
<protein>
    <recommendedName>
        <fullName evidence="3">DUF5063 domain-containing protein</fullName>
    </recommendedName>
</protein>
<organism evidence="1 2">
    <name type="scientific">Proteiniphilum acetatigenes</name>
    <dbReference type="NCBI Taxonomy" id="294710"/>
    <lineage>
        <taxon>Bacteria</taxon>
        <taxon>Pseudomonadati</taxon>
        <taxon>Bacteroidota</taxon>
        <taxon>Bacteroidia</taxon>
        <taxon>Bacteroidales</taxon>
        <taxon>Dysgonomonadaceae</taxon>
        <taxon>Proteiniphilum</taxon>
    </lineage>
</organism>
<sequence>MAKEEGTQIAYHKNVIEFVAVAAELCHFLESEEEMERKEWVERMLRLLALLYLKALMLPEVEMVNEELPPTFVREEDYLRVASRISEVMGEEDIYLDVFVDEMKYSDRPISAFVSENLADLYQDIRNFVSVYQFELTNQMQDALAICRENFLLYWGQKLVNVLRPLHAFKCRVEESGTDEDAENLKMDELWD</sequence>